<feature type="domain" description="GPI-anchored protein LLG1-like" evidence="4">
    <location>
        <begin position="51"/>
        <end position="119"/>
    </location>
</feature>
<evidence type="ECO:0000256" key="3">
    <source>
        <dbReference type="SAM" id="SignalP"/>
    </source>
</evidence>
<reference evidence="5 6" key="1">
    <citation type="journal article" date="2018" name="Cell">
        <title>The Chara Genome: Secondary Complexity and Implications for Plant Terrestrialization.</title>
        <authorList>
            <person name="Nishiyama T."/>
            <person name="Sakayama H."/>
            <person name="Vries J.D."/>
            <person name="Buschmann H."/>
            <person name="Saint-Marcoux D."/>
            <person name="Ullrich K.K."/>
            <person name="Haas F.B."/>
            <person name="Vanderstraeten L."/>
            <person name="Becker D."/>
            <person name="Lang D."/>
            <person name="Vosolsobe S."/>
            <person name="Rombauts S."/>
            <person name="Wilhelmsson P.K.I."/>
            <person name="Janitza P."/>
            <person name="Kern R."/>
            <person name="Heyl A."/>
            <person name="Rumpler F."/>
            <person name="Villalobos L.I.A.C."/>
            <person name="Clay J.M."/>
            <person name="Skokan R."/>
            <person name="Toyoda A."/>
            <person name="Suzuki Y."/>
            <person name="Kagoshima H."/>
            <person name="Schijlen E."/>
            <person name="Tajeshwar N."/>
            <person name="Catarino B."/>
            <person name="Hetherington A.J."/>
            <person name="Saltykova A."/>
            <person name="Bonnot C."/>
            <person name="Breuninger H."/>
            <person name="Symeonidi A."/>
            <person name="Radhakrishnan G.V."/>
            <person name="Van Nieuwerburgh F."/>
            <person name="Deforce D."/>
            <person name="Chang C."/>
            <person name="Karol K.G."/>
            <person name="Hedrich R."/>
            <person name="Ulvskov P."/>
            <person name="Glockner G."/>
            <person name="Delwiche C.F."/>
            <person name="Petrasek J."/>
            <person name="Van de Peer Y."/>
            <person name="Friml J."/>
            <person name="Beilby M."/>
            <person name="Dolan L."/>
            <person name="Kohara Y."/>
            <person name="Sugano S."/>
            <person name="Fujiyama A."/>
            <person name="Delaux P.-M."/>
            <person name="Quint M."/>
            <person name="TheiBen G."/>
            <person name="Hagemann M."/>
            <person name="Harholt J."/>
            <person name="Dunand C."/>
            <person name="Zachgo S."/>
            <person name="Langdale J."/>
            <person name="Maumus F."/>
            <person name="Straeten D.V.D."/>
            <person name="Gould S.B."/>
            <person name="Rensing S.A."/>
        </authorList>
    </citation>
    <scope>NUCLEOTIDE SEQUENCE [LARGE SCALE GENOMIC DNA]</scope>
    <source>
        <strain evidence="5 6">S276</strain>
    </source>
</reference>
<feature type="signal peptide" evidence="3">
    <location>
        <begin position="1"/>
        <end position="24"/>
    </location>
</feature>
<feature type="region of interest" description="Disordered" evidence="1">
    <location>
        <begin position="122"/>
        <end position="176"/>
    </location>
</feature>
<dbReference type="Proteomes" id="UP000265515">
    <property type="component" value="Unassembled WGS sequence"/>
</dbReference>
<keyword evidence="3" id="KW-0732">Signal</keyword>
<feature type="transmembrane region" description="Helical" evidence="2">
    <location>
        <begin position="192"/>
        <end position="211"/>
    </location>
</feature>
<feature type="compositionally biased region" description="Polar residues" evidence="1">
    <location>
        <begin position="156"/>
        <end position="165"/>
    </location>
</feature>
<gene>
    <name evidence="5" type="ORF">CBR_g31518</name>
</gene>
<feature type="compositionally biased region" description="Polar residues" evidence="1">
    <location>
        <begin position="122"/>
        <end position="144"/>
    </location>
</feature>
<proteinExistence type="predicted"/>
<name>A0A388LF88_CHABU</name>
<sequence>MELRCWRRVLLLLLVLSAGSFAWATRTWVRETGNEGRSESVARECADKIASIDYSTLARACRGAFNELCCKTFESVVEPFIDDVNLSVMCVDVLLAELERRSYSVALIDAICQEERRGLLATDTSNAPSSETLPAETKTPQMTTAEPDFALVNAGESETSVSEETQPAEELPSASAPAAPSSMACSLYHFRLSSFLLVILHLAVGLLLVSLTG</sequence>
<evidence type="ECO:0000256" key="1">
    <source>
        <dbReference type="SAM" id="MobiDB-lite"/>
    </source>
</evidence>
<dbReference type="AlphaFoldDB" id="A0A388LF88"/>
<dbReference type="EMBL" id="BFEA01000361">
    <property type="protein sequence ID" value="GBG80961.1"/>
    <property type="molecule type" value="Genomic_DNA"/>
</dbReference>
<keyword evidence="2" id="KW-1133">Transmembrane helix</keyword>
<protein>
    <recommendedName>
        <fullName evidence="4">GPI-anchored protein LLG1-like domain-containing protein</fullName>
    </recommendedName>
</protein>
<evidence type="ECO:0000259" key="4">
    <source>
        <dbReference type="Pfam" id="PF26578"/>
    </source>
</evidence>
<evidence type="ECO:0000256" key="2">
    <source>
        <dbReference type="SAM" id="Phobius"/>
    </source>
</evidence>
<dbReference type="Pfam" id="PF26578">
    <property type="entry name" value="LLG1"/>
    <property type="match status" value="1"/>
</dbReference>
<dbReference type="InterPro" id="IPR058888">
    <property type="entry name" value="LLG1-like"/>
</dbReference>
<organism evidence="5 6">
    <name type="scientific">Chara braunii</name>
    <name type="common">Braun's stonewort</name>
    <dbReference type="NCBI Taxonomy" id="69332"/>
    <lineage>
        <taxon>Eukaryota</taxon>
        <taxon>Viridiplantae</taxon>
        <taxon>Streptophyta</taxon>
        <taxon>Charophyceae</taxon>
        <taxon>Charales</taxon>
        <taxon>Characeae</taxon>
        <taxon>Chara</taxon>
    </lineage>
</organism>
<comment type="caution">
    <text evidence="5">The sequence shown here is derived from an EMBL/GenBank/DDBJ whole genome shotgun (WGS) entry which is preliminary data.</text>
</comment>
<keyword evidence="2" id="KW-0472">Membrane</keyword>
<dbReference type="Gramene" id="GBG80961">
    <property type="protein sequence ID" value="GBG80961"/>
    <property type="gene ID" value="CBR_g31518"/>
</dbReference>
<keyword evidence="2" id="KW-0812">Transmembrane</keyword>
<evidence type="ECO:0000313" key="5">
    <source>
        <dbReference type="EMBL" id="GBG80961.1"/>
    </source>
</evidence>
<keyword evidence="6" id="KW-1185">Reference proteome</keyword>
<feature type="chain" id="PRO_5017190086" description="GPI-anchored protein LLG1-like domain-containing protein" evidence="3">
    <location>
        <begin position="25"/>
        <end position="213"/>
    </location>
</feature>
<accession>A0A388LF88</accession>
<evidence type="ECO:0000313" key="6">
    <source>
        <dbReference type="Proteomes" id="UP000265515"/>
    </source>
</evidence>